<feature type="domain" description="Homeobox" evidence="8">
    <location>
        <begin position="180"/>
        <end position="240"/>
    </location>
</feature>
<evidence type="ECO:0000313" key="10">
    <source>
        <dbReference type="Proteomes" id="UP001152759"/>
    </source>
</evidence>
<feature type="compositionally biased region" description="Basic and acidic residues" evidence="7">
    <location>
        <begin position="141"/>
        <end position="154"/>
    </location>
</feature>
<keyword evidence="2 5" id="KW-0238">DNA-binding</keyword>
<evidence type="ECO:0000256" key="1">
    <source>
        <dbReference type="ARBA" id="ARBA00004123"/>
    </source>
</evidence>
<keyword evidence="4 5" id="KW-0539">Nucleus</keyword>
<evidence type="ECO:0000256" key="3">
    <source>
        <dbReference type="ARBA" id="ARBA00023155"/>
    </source>
</evidence>
<evidence type="ECO:0000256" key="2">
    <source>
        <dbReference type="ARBA" id="ARBA00023125"/>
    </source>
</evidence>
<dbReference type="AlphaFoldDB" id="A0A9P0G282"/>
<reference evidence="9" key="1">
    <citation type="submission" date="2021-12" db="EMBL/GenBank/DDBJ databases">
        <authorList>
            <person name="King R."/>
        </authorList>
    </citation>
    <scope>NUCLEOTIDE SEQUENCE</scope>
</reference>
<keyword evidence="3 5" id="KW-0371">Homeobox</keyword>
<feature type="compositionally biased region" description="Basic and acidic residues" evidence="7">
    <location>
        <begin position="107"/>
        <end position="120"/>
    </location>
</feature>
<dbReference type="InterPro" id="IPR020479">
    <property type="entry name" value="HD_metazoa"/>
</dbReference>
<feature type="DNA-binding region" description="Homeobox" evidence="5">
    <location>
        <begin position="182"/>
        <end position="241"/>
    </location>
</feature>
<organism evidence="9 10">
    <name type="scientific">Bemisia tabaci</name>
    <name type="common">Sweetpotato whitefly</name>
    <name type="synonym">Aleurodes tabaci</name>
    <dbReference type="NCBI Taxonomy" id="7038"/>
    <lineage>
        <taxon>Eukaryota</taxon>
        <taxon>Metazoa</taxon>
        <taxon>Ecdysozoa</taxon>
        <taxon>Arthropoda</taxon>
        <taxon>Hexapoda</taxon>
        <taxon>Insecta</taxon>
        <taxon>Pterygota</taxon>
        <taxon>Neoptera</taxon>
        <taxon>Paraneoptera</taxon>
        <taxon>Hemiptera</taxon>
        <taxon>Sternorrhyncha</taxon>
        <taxon>Aleyrodoidea</taxon>
        <taxon>Aleyrodidae</taxon>
        <taxon>Aleyrodinae</taxon>
        <taxon>Bemisia</taxon>
    </lineage>
</organism>
<dbReference type="GO" id="GO:1990837">
    <property type="term" value="F:sequence-specific double-stranded DNA binding"/>
    <property type="evidence" value="ECO:0007669"/>
    <property type="project" value="TreeGrafter"/>
</dbReference>
<dbReference type="SMART" id="SM00389">
    <property type="entry name" value="HOX"/>
    <property type="match status" value="1"/>
</dbReference>
<dbReference type="Pfam" id="PF00046">
    <property type="entry name" value="Homeodomain"/>
    <property type="match status" value="1"/>
</dbReference>
<dbReference type="Gene3D" id="1.10.10.60">
    <property type="entry name" value="Homeodomain-like"/>
    <property type="match status" value="1"/>
</dbReference>
<dbReference type="PANTHER" id="PTHR47421">
    <property type="entry name" value="GS HOMEOBOX 2"/>
    <property type="match status" value="1"/>
</dbReference>
<evidence type="ECO:0000259" key="8">
    <source>
        <dbReference type="PROSITE" id="PS50071"/>
    </source>
</evidence>
<keyword evidence="10" id="KW-1185">Reference proteome</keyword>
<dbReference type="InterPro" id="IPR009057">
    <property type="entry name" value="Homeodomain-like_sf"/>
</dbReference>
<protein>
    <recommendedName>
        <fullName evidence="8">Homeobox domain-containing protein</fullName>
    </recommendedName>
</protein>
<evidence type="ECO:0000256" key="7">
    <source>
        <dbReference type="SAM" id="MobiDB-lite"/>
    </source>
</evidence>
<evidence type="ECO:0000256" key="4">
    <source>
        <dbReference type="ARBA" id="ARBA00023242"/>
    </source>
</evidence>
<dbReference type="GO" id="GO:0005634">
    <property type="term" value="C:nucleus"/>
    <property type="evidence" value="ECO:0007669"/>
    <property type="project" value="UniProtKB-SubCell"/>
</dbReference>
<dbReference type="PROSITE" id="PS00027">
    <property type="entry name" value="HOMEOBOX_1"/>
    <property type="match status" value="1"/>
</dbReference>
<dbReference type="PANTHER" id="PTHR47421:SF2">
    <property type="entry name" value="GS HOMEOBOX 1"/>
    <property type="match status" value="1"/>
</dbReference>
<evidence type="ECO:0000256" key="5">
    <source>
        <dbReference type="PROSITE-ProRule" id="PRU00108"/>
    </source>
</evidence>
<evidence type="ECO:0000313" key="9">
    <source>
        <dbReference type="EMBL" id="CAH0770978.1"/>
    </source>
</evidence>
<dbReference type="PROSITE" id="PS50071">
    <property type="entry name" value="HOMEOBOX_2"/>
    <property type="match status" value="1"/>
</dbReference>
<dbReference type="EMBL" id="OU963865">
    <property type="protein sequence ID" value="CAH0770978.1"/>
    <property type="molecule type" value="Genomic_DNA"/>
</dbReference>
<sequence>MPTPAMSRSFLMDSIINSTEPRAPPPHEACHPLLPYHPAALNSYLLSLGLAPPRVPQPGFPGAFYGKFRVDTDPLLYRFQGAPHAYPPAYKTAPLGLLPPEVPAPRTEIHRTEIPRRTSFDDPSFTRLDFEEPPRKVAAGDIRRSPSRPRDRSPLHSPLTSPPHSPGDDRCGSPQSGEFPSSKRIRTAFTSTQLLELEKEFAANMYLSRLRRIEIATYLKLSEKQVKIWFQNRRVKYKKEEVAGHDPAAPPSAAAQKCCCLRGCGSHPHPHSPLHLAAKVEPKVKCNEQSDSQFKASPTVS</sequence>
<evidence type="ECO:0000256" key="6">
    <source>
        <dbReference type="RuleBase" id="RU000682"/>
    </source>
</evidence>
<dbReference type="SUPFAM" id="SSF46689">
    <property type="entry name" value="Homeodomain-like"/>
    <property type="match status" value="1"/>
</dbReference>
<dbReference type="GO" id="GO:0000981">
    <property type="term" value="F:DNA-binding transcription factor activity, RNA polymerase II-specific"/>
    <property type="evidence" value="ECO:0007669"/>
    <property type="project" value="InterPro"/>
</dbReference>
<comment type="subcellular location">
    <subcellularLocation>
        <location evidence="1 5 6">Nucleus</location>
    </subcellularLocation>
</comment>
<gene>
    <name evidence="9" type="ORF">BEMITA_LOCUS7784</name>
</gene>
<dbReference type="CDD" id="cd00086">
    <property type="entry name" value="homeodomain"/>
    <property type="match status" value="1"/>
</dbReference>
<feature type="region of interest" description="Disordered" evidence="7">
    <location>
        <begin position="98"/>
        <end position="185"/>
    </location>
</feature>
<dbReference type="PRINTS" id="PR00024">
    <property type="entry name" value="HOMEOBOX"/>
</dbReference>
<dbReference type="InterPro" id="IPR042191">
    <property type="entry name" value="GSH1/2"/>
</dbReference>
<accession>A0A9P0G282</accession>
<dbReference type="Proteomes" id="UP001152759">
    <property type="component" value="Chromosome 4"/>
</dbReference>
<proteinExistence type="predicted"/>
<dbReference type="KEGG" id="btab:109031446"/>
<name>A0A9P0G282_BEMTA</name>
<dbReference type="InterPro" id="IPR001356">
    <property type="entry name" value="HD"/>
</dbReference>
<dbReference type="InterPro" id="IPR017970">
    <property type="entry name" value="Homeobox_CS"/>
</dbReference>